<keyword evidence="3 11" id="KW-1134">Transmembrane beta strand</keyword>
<dbReference type="GO" id="GO:0009279">
    <property type="term" value="C:cell outer membrane"/>
    <property type="evidence" value="ECO:0007669"/>
    <property type="project" value="UniProtKB-SubCell"/>
</dbReference>
<dbReference type="NCBIfam" id="TIGR04057">
    <property type="entry name" value="SusC_RagA_signa"/>
    <property type="match status" value="1"/>
</dbReference>
<evidence type="ECO:0000256" key="4">
    <source>
        <dbReference type="ARBA" id="ARBA00022496"/>
    </source>
</evidence>
<dbReference type="InterPro" id="IPR039426">
    <property type="entry name" value="TonB-dep_rcpt-like"/>
</dbReference>
<dbReference type="Pfam" id="PF13715">
    <property type="entry name" value="CarbopepD_reg_2"/>
    <property type="match status" value="1"/>
</dbReference>
<proteinExistence type="inferred from homology"/>
<protein>
    <submittedName>
        <fullName evidence="14">SusC/RagA family TonB-linked outer membrane protein</fullName>
    </submittedName>
</protein>
<dbReference type="InterPro" id="IPR036942">
    <property type="entry name" value="Beta-barrel_TonB_sf"/>
</dbReference>
<organism evidence="14 15">
    <name type="scientific">Bacteroides ovatus</name>
    <dbReference type="NCBI Taxonomy" id="28116"/>
    <lineage>
        <taxon>Bacteria</taxon>
        <taxon>Pseudomonadati</taxon>
        <taxon>Bacteroidota</taxon>
        <taxon>Bacteroidia</taxon>
        <taxon>Bacteroidales</taxon>
        <taxon>Bacteroidaceae</taxon>
        <taxon>Bacteroides</taxon>
    </lineage>
</organism>
<dbReference type="SUPFAM" id="SSF49464">
    <property type="entry name" value="Carboxypeptidase regulatory domain-like"/>
    <property type="match status" value="1"/>
</dbReference>
<keyword evidence="6 12" id="KW-0732">Signal</keyword>
<dbReference type="SUPFAM" id="SSF56935">
    <property type="entry name" value="Porins"/>
    <property type="match status" value="1"/>
</dbReference>
<evidence type="ECO:0000256" key="9">
    <source>
        <dbReference type="ARBA" id="ARBA00023136"/>
    </source>
</evidence>
<keyword evidence="5 11" id="KW-0812">Transmembrane</keyword>
<dbReference type="InterPro" id="IPR008969">
    <property type="entry name" value="CarboxyPept-like_regulatory"/>
</dbReference>
<comment type="caution">
    <text evidence="14">The sequence shown here is derived from an EMBL/GenBank/DDBJ whole genome shotgun (WGS) entry which is preliminary data.</text>
</comment>
<dbReference type="PANTHER" id="PTHR32552">
    <property type="entry name" value="FERRICHROME IRON RECEPTOR-RELATED"/>
    <property type="match status" value="1"/>
</dbReference>
<feature type="chain" id="PRO_5027117762" evidence="12">
    <location>
        <begin position="22"/>
        <end position="1073"/>
    </location>
</feature>
<dbReference type="AlphaFoldDB" id="A0A6N3V906"/>
<sequence length="1073" mass="118964">MKNRYTLLLFFLFSIVADSVAQQPEKVTISGTVYDKAIGETETFPGVNIICQDAKTKKRIAGTASDLEGAFSIKVPVGSDLVFSYVSYKPTVYKVRKAASGISIFLEENVNEIEETVIIGNRKVSKANATSAHTVIKADELAQTPVSNVMSLLQGRVAGMEVQLNNGLPGAQGTFNIRGISDISVVGDKETGWDLASSAPLFVVDDIPQDDVSDYNSEGLISGSGVSPLSTIALEDIDNIQILKDAAATSLYGSKGAYGVILITTKKGNSSKPKVTYSGNFTVSTPPSLREVAIGNAERNILRWQILNNDTSQIYHGYQDIMFMPSVSDSLNPYFNNNTDWQEQFYRVTYNHSHNLSFMGGSDLFNYKINGNYYTEKGIVKNTDFDRYALTGNMNYRSPNSKFTIGVDMKVSFTDNSTGSGNAVSQSGVASAANASSLLPPPSLYSASMDALQVFGITNSTVKSGYSATVNLGYKLPFKIQWKGIFNYSYDASEQEKFTPAILANNGYQAIAYNYSSNTSKIYVSTHASRSFDLKYIGLDLTAGIRYDSRTATGNSITFTGLPNDYIVGPVGHGKSSGKATVSENQSTFSLIFNPSIKIKTKQSFKAGGDKYIVEPSISPELSSVYGTKTKWNFNPGIGLRWNIGYEDFMRPFESWLDNMNIRLTWGQVVKYKATRYDVWGTYDIKAENTYNGQSYIPIDFAKLPNAQLDPITTTTWNLGYGFSLFNGRLGATLDAYYKQVDNQLSDIYLPDHSGFDKMRSTEVSLVNYGLEVALTGRPLPLRSKWNLTCGLNFAINRDVITKLPNEARQILNNDAWVANRLGANTTSMLLYINKGVYATDEDVPVNPVTGKRLKIGRNDTEEAYFKAGDPIWVDVNGDYVIDEKDRVVAANARPKVTGGFYFNLSYKEFSMHVNTSFVFGRDIINTVLARTFESYSSPVKKNISDLRSNAALAPIERYNFWTEDNRYNAQYPNPYNYIHNKIIDPFREEQTLFVEDGSYFKLNTVSFSYRFPKEWLSFFRVSGVTLKASVNNIWTFSKYSGISPENVTGLGRDNSGGYPNPRTWTVGVTLNL</sequence>
<evidence type="ECO:0000256" key="8">
    <source>
        <dbReference type="ARBA" id="ARBA00023065"/>
    </source>
</evidence>
<comment type="similarity">
    <text evidence="11">Belongs to the TonB-dependent receptor family.</text>
</comment>
<keyword evidence="9 11" id="KW-0472">Membrane</keyword>
<feature type="signal peptide" evidence="12">
    <location>
        <begin position="1"/>
        <end position="21"/>
    </location>
</feature>
<dbReference type="GO" id="GO:0015344">
    <property type="term" value="F:siderophore uptake transmembrane transporter activity"/>
    <property type="evidence" value="ECO:0007669"/>
    <property type="project" value="TreeGrafter"/>
</dbReference>
<dbReference type="Proteomes" id="UP000460135">
    <property type="component" value="Unassembled WGS sequence"/>
</dbReference>
<dbReference type="InterPro" id="IPR037066">
    <property type="entry name" value="Plug_dom_sf"/>
</dbReference>
<keyword evidence="7" id="KW-0408">Iron</keyword>
<dbReference type="PANTHER" id="PTHR32552:SF68">
    <property type="entry name" value="FERRICHROME OUTER MEMBRANE TRANSPORTER_PHAGE RECEPTOR"/>
    <property type="match status" value="1"/>
</dbReference>
<evidence type="ECO:0000313" key="15">
    <source>
        <dbReference type="Proteomes" id="UP000460135"/>
    </source>
</evidence>
<evidence type="ECO:0000256" key="2">
    <source>
        <dbReference type="ARBA" id="ARBA00022448"/>
    </source>
</evidence>
<evidence type="ECO:0000313" key="14">
    <source>
        <dbReference type="EMBL" id="KAA3804538.1"/>
    </source>
</evidence>
<evidence type="ECO:0000256" key="12">
    <source>
        <dbReference type="SAM" id="SignalP"/>
    </source>
</evidence>
<dbReference type="InterPro" id="IPR023996">
    <property type="entry name" value="TonB-dep_OMP_SusC/RagA"/>
</dbReference>
<reference evidence="14 15" key="1">
    <citation type="journal article" date="2019" name="Nat. Med.">
        <title>A library of human gut bacterial isolates paired with longitudinal multiomics data enables mechanistic microbiome research.</title>
        <authorList>
            <person name="Poyet M."/>
            <person name="Groussin M."/>
            <person name="Gibbons S.M."/>
            <person name="Avila-Pacheco J."/>
            <person name="Jiang X."/>
            <person name="Kearney S.M."/>
            <person name="Perrotta A.R."/>
            <person name="Berdy B."/>
            <person name="Zhao S."/>
            <person name="Lieberman T.D."/>
            <person name="Swanson P.K."/>
            <person name="Smith M."/>
            <person name="Roesemann S."/>
            <person name="Alexander J.E."/>
            <person name="Rich S.A."/>
            <person name="Livny J."/>
            <person name="Vlamakis H."/>
            <person name="Clish C."/>
            <person name="Bullock K."/>
            <person name="Deik A."/>
            <person name="Scott J."/>
            <person name="Pierce K.A."/>
            <person name="Xavier R.J."/>
            <person name="Alm E.J."/>
        </authorList>
    </citation>
    <scope>NUCLEOTIDE SEQUENCE [LARGE SCALE GENOMIC DNA]</scope>
    <source>
        <strain evidence="14 15">BIOML-A183</strain>
    </source>
</reference>
<evidence type="ECO:0000259" key="13">
    <source>
        <dbReference type="Pfam" id="PF07715"/>
    </source>
</evidence>
<dbReference type="NCBIfam" id="TIGR04056">
    <property type="entry name" value="OMP_RagA_SusC"/>
    <property type="match status" value="1"/>
</dbReference>
<comment type="subcellular location">
    <subcellularLocation>
        <location evidence="1 11">Cell outer membrane</location>
        <topology evidence="1 11">Multi-pass membrane protein</topology>
    </subcellularLocation>
</comment>
<dbReference type="Pfam" id="PF07715">
    <property type="entry name" value="Plug"/>
    <property type="match status" value="1"/>
</dbReference>
<dbReference type="RefSeq" id="WP_149939428.1">
    <property type="nucleotide sequence ID" value="NZ_JBDMXA010000041.1"/>
</dbReference>
<accession>A0A6N3V906</accession>
<evidence type="ECO:0000256" key="11">
    <source>
        <dbReference type="PROSITE-ProRule" id="PRU01360"/>
    </source>
</evidence>
<keyword evidence="10 11" id="KW-0998">Cell outer membrane</keyword>
<keyword evidence="8" id="KW-0406">Ion transport</keyword>
<feature type="domain" description="TonB-dependent receptor plug" evidence="13">
    <location>
        <begin position="126"/>
        <end position="260"/>
    </location>
</feature>
<evidence type="ECO:0000256" key="6">
    <source>
        <dbReference type="ARBA" id="ARBA00022729"/>
    </source>
</evidence>
<evidence type="ECO:0000256" key="10">
    <source>
        <dbReference type="ARBA" id="ARBA00023237"/>
    </source>
</evidence>
<dbReference type="Gene3D" id="2.40.170.20">
    <property type="entry name" value="TonB-dependent receptor, beta-barrel domain"/>
    <property type="match status" value="1"/>
</dbReference>
<evidence type="ECO:0000256" key="3">
    <source>
        <dbReference type="ARBA" id="ARBA00022452"/>
    </source>
</evidence>
<name>A0A6N3V906_BACOV</name>
<keyword evidence="2 11" id="KW-0813">Transport</keyword>
<keyword evidence="4" id="KW-0410">Iron transport</keyword>
<evidence type="ECO:0000256" key="7">
    <source>
        <dbReference type="ARBA" id="ARBA00023004"/>
    </source>
</evidence>
<dbReference type="PROSITE" id="PS52016">
    <property type="entry name" value="TONB_DEPENDENT_REC_3"/>
    <property type="match status" value="1"/>
</dbReference>
<gene>
    <name evidence="14" type="ORF">F3F51_12080</name>
</gene>
<dbReference type="InterPro" id="IPR023997">
    <property type="entry name" value="TonB-dep_OMP_SusC/RagA_CS"/>
</dbReference>
<dbReference type="EMBL" id="VWLX01000008">
    <property type="protein sequence ID" value="KAA3804538.1"/>
    <property type="molecule type" value="Genomic_DNA"/>
</dbReference>
<dbReference type="InterPro" id="IPR012910">
    <property type="entry name" value="Plug_dom"/>
</dbReference>
<evidence type="ECO:0000256" key="5">
    <source>
        <dbReference type="ARBA" id="ARBA00022692"/>
    </source>
</evidence>
<evidence type="ECO:0000256" key="1">
    <source>
        <dbReference type="ARBA" id="ARBA00004571"/>
    </source>
</evidence>
<dbReference type="Gene3D" id="2.170.130.10">
    <property type="entry name" value="TonB-dependent receptor, plug domain"/>
    <property type="match status" value="1"/>
</dbReference>